<dbReference type="InterPro" id="IPR036761">
    <property type="entry name" value="TTHA0802/YceI-like_sf"/>
</dbReference>
<accession>A0ABN4AQD6</accession>
<protein>
    <submittedName>
        <fullName evidence="2">YceI family protein</fullName>
    </submittedName>
</protein>
<dbReference type="EMBL" id="CP002961">
    <property type="protein sequence ID" value="AFK04702.1"/>
    <property type="molecule type" value="Genomic_DNA"/>
</dbReference>
<dbReference type="Pfam" id="PF04264">
    <property type="entry name" value="YceI"/>
    <property type="match status" value="1"/>
</dbReference>
<organism evidence="2 3">
    <name type="scientific">Emticicia oligotrophica (strain DSM 17448 / CIP 109782 / MTCC 6937 / GPTSA100-15)</name>
    <dbReference type="NCBI Taxonomy" id="929562"/>
    <lineage>
        <taxon>Bacteria</taxon>
        <taxon>Pseudomonadati</taxon>
        <taxon>Bacteroidota</taxon>
        <taxon>Cytophagia</taxon>
        <taxon>Cytophagales</taxon>
        <taxon>Leadbetterellaceae</taxon>
        <taxon>Emticicia</taxon>
    </lineage>
</organism>
<evidence type="ECO:0000313" key="3">
    <source>
        <dbReference type="Proteomes" id="UP000002875"/>
    </source>
</evidence>
<sequence>MLISHKGFVYTLNVITFVKYSLFVYSINQKKQFKMKKITLLAFALLASVSSFAQKWSLDKAHAKMTFTVTHLLMSEVDGVFKSFDATITSSKEDFSDAVFDLTADLKQVTTNQEMRDGHLQKADMFDTEKFPTMTFKSTGITAAGPKKYKLTGNLTLKGVTKPVTLDLTLVGTGAARDGKKLVGFKATGTVKRTDFGVGAMPSAVVSEEVELRASGEFKAN</sequence>
<dbReference type="PANTHER" id="PTHR34406:SF1">
    <property type="entry name" value="PROTEIN YCEI"/>
    <property type="match status" value="1"/>
</dbReference>
<feature type="domain" description="Lipid/polyisoprenoid-binding YceI-like" evidence="1">
    <location>
        <begin position="55"/>
        <end position="219"/>
    </location>
</feature>
<evidence type="ECO:0000313" key="2">
    <source>
        <dbReference type="EMBL" id="AFK04702.1"/>
    </source>
</evidence>
<dbReference type="Gene3D" id="2.40.128.110">
    <property type="entry name" value="Lipid/polyisoprenoid-binding, YceI-like"/>
    <property type="match status" value="1"/>
</dbReference>
<dbReference type="PANTHER" id="PTHR34406">
    <property type="entry name" value="PROTEIN YCEI"/>
    <property type="match status" value="1"/>
</dbReference>
<dbReference type="Proteomes" id="UP000002875">
    <property type="component" value="Chromosome"/>
</dbReference>
<dbReference type="SMART" id="SM00867">
    <property type="entry name" value="YceI"/>
    <property type="match status" value="1"/>
</dbReference>
<reference evidence="2 3" key="1">
    <citation type="submission" date="2011-07" db="EMBL/GenBank/DDBJ databases">
        <title>The complete genome of chromosome of Emticicia oligotrophica DSM 17448.</title>
        <authorList>
            <consortium name="US DOE Joint Genome Institute (JGI-PGF)"/>
            <person name="Lucas S."/>
            <person name="Han J."/>
            <person name="Lapidus A."/>
            <person name="Bruce D."/>
            <person name="Goodwin L."/>
            <person name="Pitluck S."/>
            <person name="Peters L."/>
            <person name="Kyrpides N."/>
            <person name="Mavromatis K."/>
            <person name="Ivanova N."/>
            <person name="Ovchinnikova G."/>
            <person name="Teshima H."/>
            <person name="Detter J.C."/>
            <person name="Tapia R."/>
            <person name="Han C."/>
            <person name="Land M."/>
            <person name="Hauser L."/>
            <person name="Markowitz V."/>
            <person name="Cheng J.-F."/>
            <person name="Hugenholtz P."/>
            <person name="Woyke T."/>
            <person name="Wu D."/>
            <person name="Tindall B."/>
            <person name="Pomrenke H."/>
            <person name="Brambilla E."/>
            <person name="Klenk H.-P."/>
            <person name="Eisen J.A."/>
        </authorList>
    </citation>
    <scope>NUCLEOTIDE SEQUENCE [LARGE SCALE GENOMIC DNA]</scope>
    <source>
        <strain evidence="2 3">DSM 17448</strain>
    </source>
</reference>
<proteinExistence type="predicted"/>
<evidence type="ECO:0000259" key="1">
    <source>
        <dbReference type="SMART" id="SM00867"/>
    </source>
</evidence>
<dbReference type="SUPFAM" id="SSF101874">
    <property type="entry name" value="YceI-like"/>
    <property type="match status" value="1"/>
</dbReference>
<gene>
    <name evidence="2" type="ordered locus">Emtol_3576</name>
</gene>
<keyword evidence="3" id="KW-1185">Reference proteome</keyword>
<name>A0ABN4AQD6_EMTOG</name>
<dbReference type="InterPro" id="IPR007372">
    <property type="entry name" value="Lipid/polyisoprenoid-bd_YceI"/>
</dbReference>